<keyword evidence="10 13" id="KW-0472">Membrane</keyword>
<evidence type="ECO:0000259" key="14">
    <source>
        <dbReference type="Pfam" id="PF04987"/>
    </source>
</evidence>
<keyword evidence="9 13" id="KW-1133">Transmembrane helix</keyword>
<dbReference type="InterPro" id="IPR007070">
    <property type="entry name" value="GPI_EtnP_transferase_1"/>
</dbReference>
<sequence>MATSNESSQGQSLGRLLVLGVIFHIVYSWSIFDIYFRSPLVHGMTPVDPPQPAPAKRLVLFVADGLRADKLFENKLSRAPFLQNVSAVTHGWKTNPVEFDSLFNQSRKTWSFGSPDILPMFAEGASDPNRVETFMYAPEFEDFAEEDASKLDTWVFDKVDEFFAEAQKNATTMELLRSDKIVFFLHLLGLDTNGHGHRPYSKEYLENIKIVDKGIADFVAKFDKFYNNDGRTTYVFSADHGMSNRGNHGDGHPDNTETPLIVWGAGVAGPNKTSPTVDSYSLAWGLDEYQRNDVNQADVAPLMSTLVGVPYPMNSVGELPLPYIKNTEEYKASAAFKTATQILRQFLVKQESKRRTELYFVPFPYLINHEALSVEIQGLIDKGLIAIAETKSLELARLCVEGLRYYQIYDWLFLRGLISVGYLGWIVNSLLFVLKNYGSSPQAVTAEDESSNKMVSYGAILIFVAFSLFMYLKESHPNYYLYIAFLVYLWAQVFKERKFAFSVISRNFNTGALAGNLVKISIYVIALEILVYSYFSREVLTPSLIVAGIVWPFLTPTSFQNKNWRMILFWRTACIVTSVFTLLPVELGEDMRLVTLGGVLILISGAIAAYLLPKYAPTALPVSGKTKQQKDGPPAIILFQIFVQLVVILEGLPLLNQLLSWIILFSCGIIPAMDLVKEGHHFLRRLVVIYLSFAPLFILLSISYETLFYFCFSQTLLGWLLMERQLFSEVKSTEPLGNDYSDVIPKRSDSVCSLSTIFVQPHLLVPYNTAFFGTGNIASVSSFSMESVYRFTTVFNPFLMGVLLVIKLICCIWSISRSIALPAFSLFLLVLSTTDVMTLNFFFLVRDDGSCHYIIASTFIVFQIILFSVGHFLVGKVLIPD</sequence>
<feature type="transmembrane region" description="Helical" evidence="13">
    <location>
        <begin position="852"/>
        <end position="874"/>
    </location>
</feature>
<dbReference type="UniPathway" id="UPA00196"/>
<keyword evidence="16" id="KW-1185">Reference proteome</keyword>
<dbReference type="EC" id="2.-.-.-" evidence="13"/>
<feature type="transmembrane region" description="Helical" evidence="13">
    <location>
        <begin position="593"/>
        <end position="612"/>
    </location>
</feature>
<feature type="transmembrane region" description="Helical" evidence="13">
    <location>
        <begin position="821"/>
        <end position="845"/>
    </location>
</feature>
<name>A0A1Y2D332_9FUNG</name>
<evidence type="ECO:0000256" key="13">
    <source>
        <dbReference type="RuleBase" id="RU367138"/>
    </source>
</evidence>
<dbReference type="GO" id="GO:0051377">
    <property type="term" value="F:mannose-ethanolamine phosphotransferase activity"/>
    <property type="evidence" value="ECO:0007669"/>
    <property type="project" value="UniProtKB-UniRule"/>
</dbReference>
<dbReference type="Pfam" id="PF01663">
    <property type="entry name" value="Phosphodiest"/>
    <property type="match status" value="1"/>
</dbReference>
<dbReference type="InterPro" id="IPR017850">
    <property type="entry name" value="Alkaline_phosphatase_core_sf"/>
</dbReference>
<dbReference type="EMBL" id="MCGO01000001">
    <property type="protein sequence ID" value="ORY53708.1"/>
    <property type="molecule type" value="Genomic_DNA"/>
</dbReference>
<dbReference type="SUPFAM" id="SSF53649">
    <property type="entry name" value="Alkaline phosphatase-like"/>
    <property type="match status" value="1"/>
</dbReference>
<dbReference type="InterPro" id="IPR002591">
    <property type="entry name" value="Phosphodiest/P_Trfase"/>
</dbReference>
<dbReference type="OrthoDB" id="2748310at2759"/>
<comment type="caution">
    <text evidence="15">The sequence shown here is derived from an EMBL/GenBank/DDBJ whole genome shotgun (WGS) entry which is preliminary data.</text>
</comment>
<comment type="similarity">
    <text evidence="3 13">Belongs to the PIGG/PIGN/PIGO family. PIGN subfamily.</text>
</comment>
<feature type="domain" description="GPI ethanolamine phosphate transferase 1 C-terminal" evidence="14">
    <location>
        <begin position="401"/>
        <end position="850"/>
    </location>
</feature>
<feature type="transmembrane region" description="Helical" evidence="13">
    <location>
        <begin position="568"/>
        <end position="587"/>
    </location>
</feature>
<dbReference type="Pfam" id="PF04987">
    <property type="entry name" value="PigN"/>
    <property type="match status" value="1"/>
</dbReference>
<feature type="transmembrane region" description="Helical" evidence="13">
    <location>
        <begin position="658"/>
        <end position="676"/>
    </location>
</feature>
<evidence type="ECO:0000256" key="6">
    <source>
        <dbReference type="ARBA" id="ARBA00022679"/>
    </source>
</evidence>
<dbReference type="GO" id="GO:0015867">
    <property type="term" value="P:ATP transport"/>
    <property type="evidence" value="ECO:0007669"/>
    <property type="project" value="EnsemblFungi"/>
</dbReference>
<protein>
    <recommendedName>
        <fullName evidence="4 13">GPI ethanolamine phosphate transferase 1</fullName>
        <ecNumber evidence="13">2.-.-.-</ecNumber>
    </recommendedName>
</protein>
<evidence type="ECO:0000256" key="5">
    <source>
        <dbReference type="ARBA" id="ARBA00022502"/>
    </source>
</evidence>
<dbReference type="PANTHER" id="PTHR12250">
    <property type="entry name" value="PHOSPHATIDYLINOSITOL GLYCAN, CLASS N"/>
    <property type="match status" value="1"/>
</dbReference>
<evidence type="ECO:0000256" key="7">
    <source>
        <dbReference type="ARBA" id="ARBA00022692"/>
    </source>
</evidence>
<feature type="transmembrane region" description="Helical" evidence="13">
    <location>
        <begin position="633"/>
        <end position="652"/>
    </location>
</feature>
<comment type="pathway">
    <text evidence="2 13">Glycolipid biosynthesis; glycosylphosphatidylinositol-anchor biosynthesis.</text>
</comment>
<keyword evidence="6 13" id="KW-0808">Transferase</keyword>
<keyword evidence="5 13" id="KW-0337">GPI-anchor biosynthesis</keyword>
<dbReference type="InterPro" id="IPR017852">
    <property type="entry name" value="GPI_EtnP_transferase_1_C"/>
</dbReference>
<keyword evidence="11" id="KW-0325">Glycoprotein</keyword>
<keyword evidence="7 13" id="KW-0812">Transmembrane</keyword>
<dbReference type="CDD" id="cd16020">
    <property type="entry name" value="GPI_EPT_1"/>
    <property type="match status" value="1"/>
</dbReference>
<evidence type="ECO:0000256" key="4">
    <source>
        <dbReference type="ARBA" id="ARBA00020831"/>
    </source>
</evidence>
<dbReference type="GO" id="GO:0000324">
    <property type="term" value="C:fungal-type vacuole"/>
    <property type="evidence" value="ECO:0007669"/>
    <property type="project" value="EnsemblFungi"/>
</dbReference>
<comment type="function">
    <text evidence="12 13">Ethanolamine phosphate transferase involved in glycosylphosphatidylinositol-anchor biosynthesis. Transfers ethanolamine phosphate to the first alpha-1,4-linked mannose of the glycosylphosphatidylinositol precursor of GPI-anchor.</text>
</comment>
<feature type="transmembrane region" description="Helical" evidence="13">
    <location>
        <begin position="514"/>
        <end position="535"/>
    </location>
</feature>
<dbReference type="PANTHER" id="PTHR12250:SF0">
    <property type="entry name" value="GPI ETHANOLAMINE PHOSPHATE TRANSFERASE 1"/>
    <property type="match status" value="1"/>
</dbReference>
<dbReference type="GO" id="GO:0006506">
    <property type="term" value="P:GPI anchor biosynthetic process"/>
    <property type="evidence" value="ECO:0007669"/>
    <property type="project" value="UniProtKB-UniPathway"/>
</dbReference>
<proteinExistence type="inferred from homology"/>
<evidence type="ECO:0000256" key="10">
    <source>
        <dbReference type="ARBA" id="ARBA00023136"/>
    </source>
</evidence>
<evidence type="ECO:0000256" key="9">
    <source>
        <dbReference type="ARBA" id="ARBA00022989"/>
    </source>
</evidence>
<dbReference type="Proteomes" id="UP000193642">
    <property type="component" value="Unassembled WGS sequence"/>
</dbReference>
<evidence type="ECO:0000313" key="15">
    <source>
        <dbReference type="EMBL" id="ORY53708.1"/>
    </source>
</evidence>
<dbReference type="GO" id="GO:0005789">
    <property type="term" value="C:endoplasmic reticulum membrane"/>
    <property type="evidence" value="ECO:0007669"/>
    <property type="project" value="UniProtKB-SubCell"/>
</dbReference>
<organism evidence="15 16">
    <name type="scientific">Rhizoclosmatium globosum</name>
    <dbReference type="NCBI Taxonomy" id="329046"/>
    <lineage>
        <taxon>Eukaryota</taxon>
        <taxon>Fungi</taxon>
        <taxon>Fungi incertae sedis</taxon>
        <taxon>Chytridiomycota</taxon>
        <taxon>Chytridiomycota incertae sedis</taxon>
        <taxon>Chytridiomycetes</taxon>
        <taxon>Chytridiales</taxon>
        <taxon>Chytriomycetaceae</taxon>
        <taxon>Rhizoclosmatium</taxon>
    </lineage>
</organism>
<evidence type="ECO:0000256" key="3">
    <source>
        <dbReference type="ARBA" id="ARBA00008400"/>
    </source>
</evidence>
<accession>A0A1Y2D332</accession>
<evidence type="ECO:0000313" key="16">
    <source>
        <dbReference type="Proteomes" id="UP000193642"/>
    </source>
</evidence>
<feature type="transmembrane region" description="Helical" evidence="13">
    <location>
        <begin position="412"/>
        <end position="434"/>
    </location>
</feature>
<feature type="transmembrane region" description="Helical" evidence="13">
    <location>
        <begin position="794"/>
        <end position="815"/>
    </location>
</feature>
<feature type="transmembrane region" description="Helical" evidence="13">
    <location>
        <begin position="16"/>
        <end position="36"/>
    </location>
</feature>
<evidence type="ECO:0000256" key="1">
    <source>
        <dbReference type="ARBA" id="ARBA00004477"/>
    </source>
</evidence>
<feature type="transmembrane region" description="Helical" evidence="13">
    <location>
        <begin position="479"/>
        <end position="494"/>
    </location>
</feature>
<dbReference type="STRING" id="329046.A0A1Y2D332"/>
<keyword evidence="8 13" id="KW-0256">Endoplasmic reticulum</keyword>
<evidence type="ECO:0000256" key="8">
    <source>
        <dbReference type="ARBA" id="ARBA00022824"/>
    </source>
</evidence>
<reference evidence="15 16" key="1">
    <citation type="submission" date="2016-07" db="EMBL/GenBank/DDBJ databases">
        <title>Pervasive Adenine N6-methylation of Active Genes in Fungi.</title>
        <authorList>
            <consortium name="DOE Joint Genome Institute"/>
            <person name="Mondo S.J."/>
            <person name="Dannebaum R.O."/>
            <person name="Kuo R.C."/>
            <person name="Labutti K."/>
            <person name="Haridas S."/>
            <person name="Kuo A."/>
            <person name="Salamov A."/>
            <person name="Ahrendt S.R."/>
            <person name="Lipzen A."/>
            <person name="Sullivan W."/>
            <person name="Andreopoulos W.B."/>
            <person name="Clum A."/>
            <person name="Lindquist E."/>
            <person name="Daum C."/>
            <person name="Ramamoorthy G.K."/>
            <person name="Gryganskyi A."/>
            <person name="Culley D."/>
            <person name="Magnuson J.K."/>
            <person name="James T.Y."/>
            <person name="O'Malley M.A."/>
            <person name="Stajich J.E."/>
            <person name="Spatafora J.W."/>
            <person name="Visel A."/>
            <person name="Grigoriev I.V."/>
        </authorList>
    </citation>
    <scope>NUCLEOTIDE SEQUENCE [LARGE SCALE GENOMIC DNA]</scope>
    <source>
        <strain evidence="15 16">JEL800</strain>
    </source>
</reference>
<dbReference type="InterPro" id="IPR037671">
    <property type="entry name" value="PIGN_N"/>
</dbReference>
<comment type="subcellular location">
    <subcellularLocation>
        <location evidence="1 13">Endoplasmic reticulum membrane</location>
        <topology evidence="1 13">Multi-pass membrane protein</topology>
    </subcellularLocation>
</comment>
<dbReference type="FunFam" id="3.40.720.10:FF:000088">
    <property type="entry name" value="Phosphatidylinositol glycan anchor biosynthesis, class N"/>
    <property type="match status" value="1"/>
</dbReference>
<evidence type="ECO:0000256" key="2">
    <source>
        <dbReference type="ARBA" id="ARBA00004687"/>
    </source>
</evidence>
<gene>
    <name evidence="15" type="ORF">BCR33DRAFT_711067</name>
</gene>
<dbReference type="Gene3D" id="3.40.720.10">
    <property type="entry name" value="Alkaline Phosphatase, subunit A"/>
    <property type="match status" value="1"/>
</dbReference>
<feature type="transmembrane region" description="Helical" evidence="13">
    <location>
        <begin position="454"/>
        <end position="472"/>
    </location>
</feature>
<evidence type="ECO:0000256" key="12">
    <source>
        <dbReference type="ARBA" id="ARBA00024850"/>
    </source>
</evidence>
<feature type="transmembrane region" description="Helical" evidence="13">
    <location>
        <begin position="683"/>
        <end position="700"/>
    </location>
</feature>
<dbReference type="GO" id="GO:0009277">
    <property type="term" value="C:fungal-type cell wall"/>
    <property type="evidence" value="ECO:0007669"/>
    <property type="project" value="EnsemblFungi"/>
</dbReference>
<dbReference type="AlphaFoldDB" id="A0A1Y2D332"/>
<evidence type="ECO:0000256" key="11">
    <source>
        <dbReference type="ARBA" id="ARBA00023180"/>
    </source>
</evidence>